<evidence type="ECO:0000313" key="3">
    <source>
        <dbReference type="EMBL" id="EXU95499.1"/>
    </source>
</evidence>
<proteinExistence type="predicted"/>
<feature type="signal peptide" evidence="2">
    <location>
        <begin position="1"/>
        <end position="20"/>
    </location>
</feature>
<evidence type="ECO:0000256" key="1">
    <source>
        <dbReference type="SAM" id="MobiDB-lite"/>
    </source>
</evidence>
<dbReference type="Proteomes" id="UP000030151">
    <property type="component" value="Unassembled WGS sequence"/>
</dbReference>
<feature type="compositionally biased region" description="Polar residues" evidence="1">
    <location>
        <begin position="257"/>
        <end position="279"/>
    </location>
</feature>
<gene>
    <name evidence="3" type="ORF">X797_011412</name>
</gene>
<dbReference type="EMBL" id="JELW01000077">
    <property type="protein sequence ID" value="EXU95499.1"/>
    <property type="molecule type" value="Genomic_DNA"/>
</dbReference>
<sequence length="293" mass="29690">MVSCKSSAYWLLLALSAVHCAELDDAVPEGKKRCYLGEAVLLRGRVTPIRSPNANANCTSVNITTLPDNNNLTATITNGMNSCDGRPMAYVSLPGYVSKAATEVKMLWMCYGNDIYCVRAGIADPPDTTAAAAPISTFAVSQTCAMEPKSPTGTAVTGDLPVRGSTVAVTEEDSTSTGPATTKGDGIWPNTTSPYGGPAVTGGTTHDGGNAATTALPGNADMTGGGTQDGGAVPTLTSNPAAPAQHTTPPAEDPVPTNESATLGNGSKTSPTGMVTSIRSVDHEAPTCTCHAG</sequence>
<feature type="region of interest" description="Disordered" evidence="1">
    <location>
        <begin position="150"/>
        <end position="280"/>
    </location>
</feature>
<keyword evidence="2" id="KW-0732">Signal</keyword>
<feature type="chain" id="PRO_5001980989" evidence="2">
    <location>
        <begin position="21"/>
        <end position="293"/>
    </location>
</feature>
<feature type="compositionally biased region" description="Low complexity" evidence="1">
    <location>
        <begin position="240"/>
        <end position="250"/>
    </location>
</feature>
<reference evidence="3 4" key="1">
    <citation type="submission" date="2014-02" db="EMBL/GenBank/DDBJ databases">
        <title>The genome sequence of the entomopathogenic fungus Metarhizium robertsii ARSEF 2575.</title>
        <authorList>
            <person name="Giuliano Garisto Donzelli B."/>
            <person name="Roe B.A."/>
            <person name="Macmil S.L."/>
            <person name="Krasnoff S.B."/>
            <person name="Gibson D.M."/>
        </authorList>
    </citation>
    <scope>NUCLEOTIDE SEQUENCE [LARGE SCALE GENOMIC DNA]</scope>
    <source>
        <strain evidence="3 4">ARSEF 2575</strain>
    </source>
</reference>
<protein>
    <submittedName>
        <fullName evidence="3">Uncharacterized protein</fullName>
    </submittedName>
</protein>
<name>A0A0A1UMU5_9HYPO</name>
<dbReference type="HOGENOM" id="CLU_950229_0_0_1"/>
<organism evidence="3 4">
    <name type="scientific">Metarhizium robertsii</name>
    <dbReference type="NCBI Taxonomy" id="568076"/>
    <lineage>
        <taxon>Eukaryota</taxon>
        <taxon>Fungi</taxon>
        <taxon>Dikarya</taxon>
        <taxon>Ascomycota</taxon>
        <taxon>Pezizomycotina</taxon>
        <taxon>Sordariomycetes</taxon>
        <taxon>Hypocreomycetidae</taxon>
        <taxon>Hypocreales</taxon>
        <taxon>Clavicipitaceae</taxon>
        <taxon>Metarhizium</taxon>
    </lineage>
</organism>
<evidence type="ECO:0000256" key="2">
    <source>
        <dbReference type="SAM" id="SignalP"/>
    </source>
</evidence>
<evidence type="ECO:0000313" key="4">
    <source>
        <dbReference type="Proteomes" id="UP000030151"/>
    </source>
</evidence>
<accession>A0A0A1UMU5</accession>
<dbReference type="AlphaFoldDB" id="A0A0A1UMU5"/>
<comment type="caution">
    <text evidence="3">The sequence shown here is derived from an EMBL/GenBank/DDBJ whole genome shotgun (WGS) entry which is preliminary data.</text>
</comment>